<evidence type="ECO:0000313" key="3">
    <source>
        <dbReference type="Proteomes" id="UP000183894"/>
    </source>
</evidence>
<proteinExistence type="predicted"/>
<dbReference type="EMBL" id="FOAD01000018">
    <property type="protein sequence ID" value="SEM05270.1"/>
    <property type="molecule type" value="Genomic_DNA"/>
</dbReference>
<reference evidence="2 3" key="1">
    <citation type="submission" date="2016-10" db="EMBL/GenBank/DDBJ databases">
        <authorList>
            <person name="de Groot N.N."/>
        </authorList>
    </citation>
    <scope>NUCLEOTIDE SEQUENCE [LARGE SCALE GENOMIC DNA]</scope>
    <source>
        <strain evidence="2 3">CDM_5</strain>
    </source>
</reference>
<organism evidence="2 3">
    <name type="scientific">Haloferax larsenii</name>
    <dbReference type="NCBI Taxonomy" id="302484"/>
    <lineage>
        <taxon>Archaea</taxon>
        <taxon>Methanobacteriati</taxon>
        <taxon>Methanobacteriota</taxon>
        <taxon>Stenosarchaea group</taxon>
        <taxon>Halobacteria</taxon>
        <taxon>Halobacteriales</taxon>
        <taxon>Haloferacaceae</taxon>
        <taxon>Haloferax</taxon>
    </lineage>
</organism>
<gene>
    <name evidence="2" type="ORF">SAMN04488691_11810</name>
</gene>
<name>A0A1H7V8A4_HALLR</name>
<evidence type="ECO:0000256" key="1">
    <source>
        <dbReference type="SAM" id="MobiDB-lite"/>
    </source>
</evidence>
<dbReference type="AlphaFoldDB" id="A0A1H7V8A4"/>
<dbReference type="Proteomes" id="UP000183894">
    <property type="component" value="Unassembled WGS sequence"/>
</dbReference>
<sequence>MQSDKGADMGEAEDRPASLDVAIGGLGGEVTLADLFPPSWVDSHCDATSIDEFVAASGFEVTDQESFESIPDHEWNRHVESNSTFDDWESMLSAGVEHYVSERDGDAAEAADTPDDEQSPTLSV</sequence>
<evidence type="ECO:0000313" key="2">
    <source>
        <dbReference type="EMBL" id="SEM05270.1"/>
    </source>
</evidence>
<feature type="compositionally biased region" description="Acidic residues" evidence="1">
    <location>
        <begin position="107"/>
        <end position="118"/>
    </location>
</feature>
<accession>A0A1H7V8A4</accession>
<protein>
    <submittedName>
        <fullName evidence="2">Uncharacterized protein</fullName>
    </submittedName>
</protein>
<feature type="region of interest" description="Disordered" evidence="1">
    <location>
        <begin position="100"/>
        <end position="124"/>
    </location>
</feature>